<sequence>MSAAHTQPQSTTRLGPPPGNGATDVAHEKEPSSSNSSTFAVSEWTQQDLERDVQVPPEDRQNPRWRGDCLGGCVFTAQVATPPPPPASITTTAQPANTNAVCGHDGSGSVAAVNDRLARTPELYLLALSQFAIAADTEVVHVFVLACSPPPTALSPRTLAPTPGPIAAISLQLPLLAGHDLRCRKAGDAAGRPWHALQAQTFTMTQQGAGRTGLRESAYGDGFPNLVMDLQTAAVLQPYFQFWWNVNAHGRSIPRVTSAIPTIVAAGQAASSTLPPSLSNPFISILSRSPCILRVRRRNRLLGLVDAKTRRMASRPSHDSSGVTVNPAKTPELFSSKAAVSTSTSNPATTRSIACGWGYLSAIACAAKRIDSTGVSLDKNQSE</sequence>
<feature type="compositionally biased region" description="Basic and acidic residues" evidence="1">
    <location>
        <begin position="48"/>
        <end position="66"/>
    </location>
</feature>
<evidence type="ECO:0000313" key="2">
    <source>
        <dbReference type="EMBL" id="KAF6759042.1"/>
    </source>
</evidence>
<gene>
    <name evidence="2" type="ORF">DFP72DRAFT_844806</name>
</gene>
<feature type="region of interest" description="Disordered" evidence="1">
    <location>
        <begin position="1"/>
        <end position="66"/>
    </location>
</feature>
<evidence type="ECO:0000313" key="3">
    <source>
        <dbReference type="Proteomes" id="UP000521943"/>
    </source>
</evidence>
<dbReference type="AlphaFoldDB" id="A0A8H6I729"/>
<protein>
    <submittedName>
        <fullName evidence="2">Uncharacterized protein</fullName>
    </submittedName>
</protein>
<dbReference type="EMBL" id="JACGCI010000017">
    <property type="protein sequence ID" value="KAF6759042.1"/>
    <property type="molecule type" value="Genomic_DNA"/>
</dbReference>
<comment type="caution">
    <text evidence="2">The sequence shown here is derived from an EMBL/GenBank/DDBJ whole genome shotgun (WGS) entry which is preliminary data.</text>
</comment>
<keyword evidence="3" id="KW-1185">Reference proteome</keyword>
<name>A0A8H6I729_9AGAR</name>
<organism evidence="2 3">
    <name type="scientific">Ephemerocybe angulata</name>
    <dbReference type="NCBI Taxonomy" id="980116"/>
    <lineage>
        <taxon>Eukaryota</taxon>
        <taxon>Fungi</taxon>
        <taxon>Dikarya</taxon>
        <taxon>Basidiomycota</taxon>
        <taxon>Agaricomycotina</taxon>
        <taxon>Agaricomycetes</taxon>
        <taxon>Agaricomycetidae</taxon>
        <taxon>Agaricales</taxon>
        <taxon>Agaricineae</taxon>
        <taxon>Psathyrellaceae</taxon>
        <taxon>Ephemerocybe</taxon>
    </lineage>
</organism>
<proteinExistence type="predicted"/>
<feature type="compositionally biased region" description="Polar residues" evidence="1">
    <location>
        <begin position="32"/>
        <end position="47"/>
    </location>
</feature>
<accession>A0A8H6I729</accession>
<feature type="compositionally biased region" description="Polar residues" evidence="1">
    <location>
        <begin position="1"/>
        <end position="13"/>
    </location>
</feature>
<reference evidence="2 3" key="1">
    <citation type="submission" date="2020-07" db="EMBL/GenBank/DDBJ databases">
        <title>Comparative genomics of pyrophilous fungi reveals a link between fire events and developmental genes.</title>
        <authorList>
            <consortium name="DOE Joint Genome Institute"/>
            <person name="Steindorff A.S."/>
            <person name="Carver A."/>
            <person name="Calhoun S."/>
            <person name="Stillman K."/>
            <person name="Liu H."/>
            <person name="Lipzen A."/>
            <person name="Pangilinan J."/>
            <person name="Labutti K."/>
            <person name="Bruns T.D."/>
            <person name="Grigoriev I.V."/>
        </authorList>
    </citation>
    <scope>NUCLEOTIDE SEQUENCE [LARGE SCALE GENOMIC DNA]</scope>
    <source>
        <strain evidence="2 3">CBS 144469</strain>
    </source>
</reference>
<dbReference type="Proteomes" id="UP000521943">
    <property type="component" value="Unassembled WGS sequence"/>
</dbReference>
<evidence type="ECO:0000256" key="1">
    <source>
        <dbReference type="SAM" id="MobiDB-lite"/>
    </source>
</evidence>